<dbReference type="AlphaFoldDB" id="A0A0N4X4Q8"/>
<evidence type="ECO:0000313" key="1">
    <source>
        <dbReference type="WBParaSite" id="HPLM_0001935001-mRNA-1"/>
    </source>
</evidence>
<proteinExistence type="predicted"/>
<name>A0A0N4X4Q8_HAEPC</name>
<protein>
    <submittedName>
        <fullName evidence="1">Guanine deaminase</fullName>
    </submittedName>
</protein>
<reference evidence="1" key="1">
    <citation type="submission" date="2017-02" db="UniProtKB">
        <authorList>
            <consortium name="WormBaseParasite"/>
        </authorList>
    </citation>
    <scope>IDENTIFICATION</scope>
</reference>
<organism evidence="1">
    <name type="scientific">Haemonchus placei</name>
    <name type="common">Barber's pole worm</name>
    <dbReference type="NCBI Taxonomy" id="6290"/>
    <lineage>
        <taxon>Eukaryota</taxon>
        <taxon>Metazoa</taxon>
        <taxon>Ecdysozoa</taxon>
        <taxon>Nematoda</taxon>
        <taxon>Chromadorea</taxon>
        <taxon>Rhabditida</taxon>
        <taxon>Rhabditina</taxon>
        <taxon>Rhabditomorpha</taxon>
        <taxon>Strongyloidea</taxon>
        <taxon>Trichostrongylidae</taxon>
        <taxon>Haemonchus</taxon>
    </lineage>
</organism>
<dbReference type="WBParaSite" id="HPLM_0001935001-mRNA-1">
    <property type="protein sequence ID" value="HPLM_0001935001-mRNA-1"/>
    <property type="gene ID" value="HPLM_0001935001"/>
</dbReference>
<sequence>LQDSTVWNFETNGRRNVDGEVFPVSARKIVLLGVVSGDNKLLIDGIC</sequence>
<accession>A0A0N4X4Q8</accession>